<keyword evidence="2" id="KW-1185">Reference proteome</keyword>
<gene>
    <name evidence="1" type="ORF">ElyMa_003847800</name>
</gene>
<dbReference type="Proteomes" id="UP000762676">
    <property type="component" value="Unassembled WGS sequence"/>
</dbReference>
<accession>A0AAV4FH89</accession>
<evidence type="ECO:0000313" key="1">
    <source>
        <dbReference type="EMBL" id="GFR72689.1"/>
    </source>
</evidence>
<evidence type="ECO:0000313" key="2">
    <source>
        <dbReference type="Proteomes" id="UP000762676"/>
    </source>
</evidence>
<protein>
    <submittedName>
        <fullName evidence="1">Uncharacterized protein</fullName>
    </submittedName>
</protein>
<dbReference type="EMBL" id="BMAT01007850">
    <property type="protein sequence ID" value="GFR72689.1"/>
    <property type="molecule type" value="Genomic_DNA"/>
</dbReference>
<sequence length="128" mass="15102">MRKKKRESVCVCVWFLRVNLKSCRHERLEWVADTWDQARAEILQERHEILNRKLVLQHALVKAQDRRAELRRHLENEAESKALYMGSKTGQYQPNHLLNSQRSNLIKRITLAHGQDLSLPNAGYSFDI</sequence>
<reference evidence="1 2" key="1">
    <citation type="journal article" date="2021" name="Elife">
        <title>Chloroplast acquisition without the gene transfer in kleptoplastic sea slugs, Plakobranchus ocellatus.</title>
        <authorList>
            <person name="Maeda T."/>
            <person name="Takahashi S."/>
            <person name="Yoshida T."/>
            <person name="Shimamura S."/>
            <person name="Takaki Y."/>
            <person name="Nagai Y."/>
            <person name="Toyoda A."/>
            <person name="Suzuki Y."/>
            <person name="Arimoto A."/>
            <person name="Ishii H."/>
            <person name="Satoh N."/>
            <person name="Nishiyama T."/>
            <person name="Hasebe M."/>
            <person name="Maruyama T."/>
            <person name="Minagawa J."/>
            <person name="Obokata J."/>
            <person name="Shigenobu S."/>
        </authorList>
    </citation>
    <scope>NUCLEOTIDE SEQUENCE [LARGE SCALE GENOMIC DNA]</scope>
</reference>
<name>A0AAV4FH89_9GAST</name>
<dbReference type="AlphaFoldDB" id="A0AAV4FH89"/>
<proteinExistence type="predicted"/>
<comment type="caution">
    <text evidence="1">The sequence shown here is derived from an EMBL/GenBank/DDBJ whole genome shotgun (WGS) entry which is preliminary data.</text>
</comment>
<organism evidence="1 2">
    <name type="scientific">Elysia marginata</name>
    <dbReference type="NCBI Taxonomy" id="1093978"/>
    <lineage>
        <taxon>Eukaryota</taxon>
        <taxon>Metazoa</taxon>
        <taxon>Spiralia</taxon>
        <taxon>Lophotrochozoa</taxon>
        <taxon>Mollusca</taxon>
        <taxon>Gastropoda</taxon>
        <taxon>Heterobranchia</taxon>
        <taxon>Euthyneura</taxon>
        <taxon>Panpulmonata</taxon>
        <taxon>Sacoglossa</taxon>
        <taxon>Placobranchoidea</taxon>
        <taxon>Plakobranchidae</taxon>
        <taxon>Elysia</taxon>
    </lineage>
</organism>